<dbReference type="AlphaFoldDB" id="A0A6N7EH23"/>
<dbReference type="SMART" id="SM00257">
    <property type="entry name" value="LysM"/>
    <property type="match status" value="2"/>
</dbReference>
<feature type="compositionally biased region" description="Basic and acidic residues" evidence="1">
    <location>
        <begin position="1062"/>
        <end position="1071"/>
    </location>
</feature>
<keyword evidence="2" id="KW-0812">Transmembrane</keyword>
<name>A0A6N7EH23_9MICO</name>
<accession>A0A6N7EH23</accession>
<keyword evidence="5" id="KW-1185">Reference proteome</keyword>
<comment type="caution">
    <text evidence="4">The sequence shown here is derived from an EMBL/GenBank/DDBJ whole genome shotgun (WGS) entry which is preliminary data.</text>
</comment>
<proteinExistence type="predicted"/>
<evidence type="ECO:0000256" key="1">
    <source>
        <dbReference type="SAM" id="MobiDB-lite"/>
    </source>
</evidence>
<dbReference type="CDD" id="cd00118">
    <property type="entry name" value="LysM"/>
    <property type="match status" value="2"/>
</dbReference>
<keyword evidence="2" id="KW-0472">Membrane</keyword>
<dbReference type="PANTHER" id="PTHR34700">
    <property type="entry name" value="POTASSIUM BINDING PROTEIN KBP"/>
    <property type="match status" value="1"/>
</dbReference>
<dbReference type="SUPFAM" id="SSF54106">
    <property type="entry name" value="LysM domain"/>
    <property type="match status" value="1"/>
</dbReference>
<feature type="region of interest" description="Disordered" evidence="1">
    <location>
        <begin position="1039"/>
        <end position="1071"/>
    </location>
</feature>
<feature type="transmembrane region" description="Helical" evidence="2">
    <location>
        <begin position="55"/>
        <end position="83"/>
    </location>
</feature>
<dbReference type="OrthoDB" id="8444614at2"/>
<dbReference type="RefSeq" id="WP_152193261.1">
    <property type="nucleotide sequence ID" value="NZ_VUKD01000001.1"/>
</dbReference>
<dbReference type="PROSITE" id="PS51782">
    <property type="entry name" value="LYSM"/>
    <property type="match status" value="1"/>
</dbReference>
<feature type="compositionally biased region" description="Basic and acidic residues" evidence="1">
    <location>
        <begin position="1039"/>
        <end position="1055"/>
    </location>
</feature>
<protein>
    <submittedName>
        <fullName evidence="4">LysM peptidoglycan-binding domain-containing protein</fullName>
    </submittedName>
</protein>
<keyword evidence="2" id="KW-1133">Transmembrane helix</keyword>
<evidence type="ECO:0000256" key="2">
    <source>
        <dbReference type="SAM" id="Phobius"/>
    </source>
</evidence>
<dbReference type="InterPro" id="IPR036779">
    <property type="entry name" value="LysM_dom_sf"/>
</dbReference>
<feature type="compositionally biased region" description="Basic and acidic residues" evidence="1">
    <location>
        <begin position="281"/>
        <end position="290"/>
    </location>
</feature>
<reference evidence="4 5" key="1">
    <citation type="submission" date="2019-10" db="EMBL/GenBank/DDBJ databases">
        <title>Georgenia wutianyii sp. nov. and Georgenia yuyongxinii sp. nov. isolated from plateau pika (Ochotona curzoniae) in the Qinghai-Tibet plateau of China.</title>
        <authorList>
            <person name="Tian Z."/>
        </authorList>
    </citation>
    <scope>NUCLEOTIDE SEQUENCE [LARGE SCALE GENOMIC DNA]</scope>
    <source>
        <strain evidence="4 5">JCM 19765</strain>
    </source>
</reference>
<feature type="compositionally biased region" description="Pro residues" evidence="1">
    <location>
        <begin position="159"/>
        <end position="169"/>
    </location>
</feature>
<dbReference type="Gene3D" id="3.10.350.10">
    <property type="entry name" value="LysM domain"/>
    <property type="match status" value="2"/>
</dbReference>
<evidence type="ECO:0000313" key="5">
    <source>
        <dbReference type="Proteomes" id="UP000437709"/>
    </source>
</evidence>
<feature type="domain" description="LysM" evidence="3">
    <location>
        <begin position="177"/>
        <end position="227"/>
    </location>
</feature>
<feature type="compositionally biased region" description="Low complexity" evidence="1">
    <location>
        <begin position="149"/>
        <end position="158"/>
    </location>
</feature>
<evidence type="ECO:0000259" key="3">
    <source>
        <dbReference type="PROSITE" id="PS51782"/>
    </source>
</evidence>
<evidence type="ECO:0000313" key="4">
    <source>
        <dbReference type="EMBL" id="MPV35955.1"/>
    </source>
</evidence>
<feature type="compositionally biased region" description="Acidic residues" evidence="1">
    <location>
        <begin position="318"/>
        <end position="336"/>
    </location>
</feature>
<feature type="region of interest" description="Disordered" evidence="1">
    <location>
        <begin position="272"/>
        <end position="387"/>
    </location>
</feature>
<feature type="region of interest" description="Disordered" evidence="1">
    <location>
        <begin position="149"/>
        <end position="169"/>
    </location>
</feature>
<dbReference type="PANTHER" id="PTHR34700:SF4">
    <property type="entry name" value="PHAGE-LIKE ELEMENT PBSX PROTEIN XKDP"/>
    <property type="match status" value="1"/>
</dbReference>
<dbReference type="EMBL" id="WHPC01000005">
    <property type="protein sequence ID" value="MPV35955.1"/>
    <property type="molecule type" value="Genomic_DNA"/>
</dbReference>
<feature type="transmembrane region" description="Helical" evidence="2">
    <location>
        <begin position="104"/>
        <end position="128"/>
    </location>
</feature>
<dbReference type="Proteomes" id="UP000437709">
    <property type="component" value="Unassembled WGS sequence"/>
</dbReference>
<dbReference type="InterPro" id="IPR018392">
    <property type="entry name" value="LysM"/>
</dbReference>
<dbReference type="Pfam" id="PF01476">
    <property type="entry name" value="LysM"/>
    <property type="match status" value="1"/>
</dbReference>
<gene>
    <name evidence="4" type="ORF">GB881_02640</name>
</gene>
<dbReference type="InterPro" id="IPR052196">
    <property type="entry name" value="Bact_Kbp"/>
</dbReference>
<organism evidence="4 5">
    <name type="scientific">Georgenia subflava</name>
    <dbReference type="NCBI Taxonomy" id="1622177"/>
    <lineage>
        <taxon>Bacteria</taxon>
        <taxon>Bacillati</taxon>
        <taxon>Actinomycetota</taxon>
        <taxon>Actinomycetes</taxon>
        <taxon>Micrococcales</taxon>
        <taxon>Bogoriellaceae</taxon>
        <taxon>Georgenia</taxon>
    </lineage>
</organism>
<sequence>MTMTRRRLAGLLATIAIAAFVVGVPLVLWWVQPYAWTTSFAELRTRALMPDDGTLIVIVAQLAAWLAWGYLTWGLLIEAFYRVRHLEPPRLRGLTLSQATARRVVDVAALLFVTGTTIAPLGATPAYAATTVATQQSDHVTANLAPADGATTTMTAPTEGPPPAAPAPREPVETVAFEYTVKRGDSLWKIAEKYLGDGRRYTELATLNARLLGNSPGFLEPGWILRIPDEAKAATAVQSDDTDTYIVEPGDTLSEIAADELGDASRYPEIFDASTGTIQPDGDRLTDPDLIRPGWELTTPGSAIAEPPAPASPTVEGTVDEESTIEDGADEPPPEDADPREPVPTETEAPSTPKPAVTASPDASGAPEPETAGEFAGGSAAADNDEEAAPSWLVPGLTGAGSFLAGALLLTIRARRRTAARFRETSKMLPPLPPELQPVAATARVAGEATAETIHAVDTMLVTLAGTCADPALHPKIVTADLSSDDVVLHLAEPATLPPPWTGGDTTWSTPIDPAPEQVDEAPYPLLIPVGRSPDGRMHLVNLEHLGALAVHGDTEPAEAFGRYIACEVALNPWSARARVYAVGTGEELTDLDPLRLRYFPTADTGIQQIVRTVSVDGVLDYAPDQYFLLLAKTTDEPVRELCAAVAAHPTRAGVAVVTLDGCTTGMVRAELTGNGRLLIAAFNIDVEAPGLTSEEALACAQIAATTEQIASVPIPFDDEATEGWRARSNLAGALRPELVGDRPADVTEPAGDRSLLPAAAAEYAAVAPVTLDDVTVLAPVVREEVATQIEDGQVHLDQDLADFADDKSPRPKLWVLGPITAKTSGDRKAVMYRDRKLLEAFAYLSLHPNGFTKEQGIDAGLAKESRFHTAMTELRTWLGENPRTGEPYLPDARQSRAARSAGGPRYQVDDALCDLDLFCQLRNRAAARGGEDGITDLVTALGLVTGVPFTRDWPDGFTWLEEGERTDHIMTIAVLEVASTVIAHALRNADLPLARAAAEVAHKAAPDDEQARLDLIAVAAAEGHGDLAAAQLRDDVMDRTDDYRSPVEPPERTKQILSTNREMRSARSKS</sequence>